<gene>
    <name evidence="1" type="ORF">S01H4_07107</name>
</gene>
<reference evidence="1" key="1">
    <citation type="journal article" date="2014" name="Front. Microbiol.">
        <title>High frequency of phylogenetically diverse reductive dehalogenase-homologous genes in deep subseafloor sedimentary metagenomes.</title>
        <authorList>
            <person name="Kawai M."/>
            <person name="Futagami T."/>
            <person name="Toyoda A."/>
            <person name="Takaki Y."/>
            <person name="Nishi S."/>
            <person name="Hori S."/>
            <person name="Arai W."/>
            <person name="Tsubouchi T."/>
            <person name="Morono Y."/>
            <person name="Uchiyama I."/>
            <person name="Ito T."/>
            <person name="Fujiyama A."/>
            <person name="Inagaki F."/>
            <person name="Takami H."/>
        </authorList>
    </citation>
    <scope>NUCLEOTIDE SEQUENCE</scope>
    <source>
        <strain evidence="1">Expedition CK06-06</strain>
    </source>
</reference>
<name>X0ZMB6_9ZZZZ</name>
<accession>X0ZMB6</accession>
<proteinExistence type="predicted"/>
<dbReference type="AlphaFoldDB" id="X0ZMB6"/>
<evidence type="ECO:0000313" key="1">
    <source>
        <dbReference type="EMBL" id="GAG59237.1"/>
    </source>
</evidence>
<comment type="caution">
    <text evidence="1">The sequence shown here is derived from an EMBL/GenBank/DDBJ whole genome shotgun (WGS) entry which is preliminary data.</text>
</comment>
<sequence>MLVNEVLCNKCGQFYKKTSRYCINCEAKDINELNIELIKQHKNYGKKNLETSIIIRTKNEERYLEQVLLMLKNKLIKILRL</sequence>
<organism evidence="1">
    <name type="scientific">marine sediment metagenome</name>
    <dbReference type="NCBI Taxonomy" id="412755"/>
    <lineage>
        <taxon>unclassified sequences</taxon>
        <taxon>metagenomes</taxon>
        <taxon>ecological metagenomes</taxon>
    </lineage>
</organism>
<protein>
    <submittedName>
        <fullName evidence="1">Uncharacterized protein</fullName>
    </submittedName>
</protein>
<dbReference type="EMBL" id="BART01002284">
    <property type="protein sequence ID" value="GAG59237.1"/>
    <property type="molecule type" value="Genomic_DNA"/>
</dbReference>